<dbReference type="STRING" id="4533.J3M7C1"/>
<dbReference type="AlphaFoldDB" id="J3M7C1"/>
<organism evidence="1">
    <name type="scientific">Oryza brachyantha</name>
    <name type="common">malo sina</name>
    <dbReference type="NCBI Taxonomy" id="4533"/>
    <lineage>
        <taxon>Eukaryota</taxon>
        <taxon>Viridiplantae</taxon>
        <taxon>Streptophyta</taxon>
        <taxon>Embryophyta</taxon>
        <taxon>Tracheophyta</taxon>
        <taxon>Spermatophyta</taxon>
        <taxon>Magnoliopsida</taxon>
        <taxon>Liliopsida</taxon>
        <taxon>Poales</taxon>
        <taxon>Poaceae</taxon>
        <taxon>BOP clade</taxon>
        <taxon>Oryzoideae</taxon>
        <taxon>Oryzeae</taxon>
        <taxon>Oryzinae</taxon>
        <taxon>Oryza</taxon>
    </lineage>
</organism>
<dbReference type="Proteomes" id="UP000006038">
    <property type="component" value="Chromosome 5"/>
</dbReference>
<name>J3M7C1_ORYBR</name>
<proteinExistence type="predicted"/>
<protein>
    <submittedName>
        <fullName evidence="1">Uncharacterized protein</fullName>
    </submittedName>
</protein>
<evidence type="ECO:0000313" key="1">
    <source>
        <dbReference type="EnsemblPlants" id="OB05G24950.1"/>
    </source>
</evidence>
<evidence type="ECO:0000313" key="2">
    <source>
        <dbReference type="Proteomes" id="UP000006038"/>
    </source>
</evidence>
<dbReference type="HOGENOM" id="CLU_2889421_0_0_1"/>
<reference evidence="1" key="1">
    <citation type="journal article" date="2013" name="Nat. Commun.">
        <title>Whole-genome sequencing of Oryza brachyantha reveals mechanisms underlying Oryza genome evolution.</title>
        <authorList>
            <person name="Chen J."/>
            <person name="Huang Q."/>
            <person name="Gao D."/>
            <person name="Wang J."/>
            <person name="Lang Y."/>
            <person name="Liu T."/>
            <person name="Li B."/>
            <person name="Bai Z."/>
            <person name="Luis Goicoechea J."/>
            <person name="Liang C."/>
            <person name="Chen C."/>
            <person name="Zhang W."/>
            <person name="Sun S."/>
            <person name="Liao Y."/>
            <person name="Zhang X."/>
            <person name="Yang L."/>
            <person name="Song C."/>
            <person name="Wang M."/>
            <person name="Shi J."/>
            <person name="Liu G."/>
            <person name="Liu J."/>
            <person name="Zhou H."/>
            <person name="Zhou W."/>
            <person name="Yu Q."/>
            <person name="An N."/>
            <person name="Chen Y."/>
            <person name="Cai Q."/>
            <person name="Wang B."/>
            <person name="Liu B."/>
            <person name="Min J."/>
            <person name="Huang Y."/>
            <person name="Wu H."/>
            <person name="Li Z."/>
            <person name="Zhang Y."/>
            <person name="Yin Y."/>
            <person name="Song W."/>
            <person name="Jiang J."/>
            <person name="Jackson S.A."/>
            <person name="Wing R.A."/>
            <person name="Wang J."/>
            <person name="Chen M."/>
        </authorList>
    </citation>
    <scope>NUCLEOTIDE SEQUENCE [LARGE SCALE GENOMIC DNA]</scope>
    <source>
        <strain evidence="1">cv. IRGC 101232</strain>
    </source>
</reference>
<dbReference type="EnsemblPlants" id="OB05G24950.1">
    <property type="protein sequence ID" value="OB05G24950.1"/>
    <property type="gene ID" value="OB05G24950"/>
</dbReference>
<dbReference type="Gramene" id="OB05G24950.1">
    <property type="protein sequence ID" value="OB05G24950.1"/>
    <property type="gene ID" value="OB05G24950"/>
</dbReference>
<reference evidence="1" key="2">
    <citation type="submission" date="2013-04" db="UniProtKB">
        <authorList>
            <consortium name="EnsemblPlants"/>
        </authorList>
    </citation>
    <scope>IDENTIFICATION</scope>
</reference>
<sequence length="63" mass="7233">MGPTTFSPHRTSLPLLVGRFNTSSGDPFFPAAARRHYRLALRFLCCLLWVHVDETLLAEYLNR</sequence>
<keyword evidence="2" id="KW-1185">Reference proteome</keyword>
<accession>J3M7C1</accession>